<feature type="transmembrane region" description="Helical" evidence="12">
    <location>
        <begin position="52"/>
        <end position="74"/>
    </location>
</feature>
<sequence>MSVHARSNGTVDNVTSDQDELLGGQHDHNLSAAEDPRVMEELTFNTLSLVQVVVYCILFIVAAGGNVPVFVTLLRNRHRKSRIKLMIMHLAIADLIVTFVMIPVEVVWRITGQWVAGDFMCKLMQMLRAFGPYLSSAVLVCISVDRYFAVLHPLKVHDAHRRGKIMLAVAWYASLICSVPQ</sequence>
<evidence type="ECO:0000313" key="14">
    <source>
        <dbReference type="EMBL" id="KAK8768367.1"/>
    </source>
</evidence>
<evidence type="ECO:0000256" key="10">
    <source>
        <dbReference type="RuleBase" id="RU000688"/>
    </source>
</evidence>
<dbReference type="AlphaFoldDB" id="A0AAQ4E0X7"/>
<dbReference type="EMBL" id="JARKHS020023703">
    <property type="protein sequence ID" value="KAK8768606.1"/>
    <property type="molecule type" value="Genomic_DNA"/>
</dbReference>
<name>A0AAQ4E0X7_AMBAM</name>
<dbReference type="PANTHER" id="PTHR24230">
    <property type="entry name" value="G-PROTEIN COUPLED RECEPTOR"/>
    <property type="match status" value="1"/>
</dbReference>
<dbReference type="GO" id="GO:0008528">
    <property type="term" value="F:G protein-coupled peptide receptor activity"/>
    <property type="evidence" value="ECO:0007669"/>
    <property type="project" value="TreeGrafter"/>
</dbReference>
<feature type="domain" description="G-protein coupled receptors family 1 profile" evidence="13">
    <location>
        <begin position="65"/>
        <end position="181"/>
    </location>
</feature>
<keyword evidence="9 10" id="KW-0807">Transducer</keyword>
<evidence type="ECO:0000256" key="11">
    <source>
        <dbReference type="SAM" id="MobiDB-lite"/>
    </source>
</evidence>
<feature type="transmembrane region" description="Helical" evidence="12">
    <location>
        <begin position="130"/>
        <end position="154"/>
    </location>
</feature>
<comment type="subcellular location">
    <subcellularLocation>
        <location evidence="1">Cell membrane</location>
        <topology evidence="1">Multi-pass membrane protein</topology>
    </subcellularLocation>
</comment>
<evidence type="ECO:0000256" key="6">
    <source>
        <dbReference type="ARBA" id="ARBA00023040"/>
    </source>
</evidence>
<keyword evidence="8 10" id="KW-0675">Receptor</keyword>
<feature type="non-terminal residue" evidence="14">
    <location>
        <position position="181"/>
    </location>
</feature>
<comment type="caution">
    <text evidence="14">The sequence shown here is derived from an EMBL/GenBank/DDBJ whole genome shotgun (WGS) entry which is preliminary data.</text>
</comment>
<evidence type="ECO:0000256" key="2">
    <source>
        <dbReference type="ARBA" id="ARBA00010663"/>
    </source>
</evidence>
<dbReference type="Proteomes" id="UP001321473">
    <property type="component" value="Unassembled WGS sequence"/>
</dbReference>
<comment type="similarity">
    <text evidence="2 10">Belongs to the G-protein coupled receptor 1 family.</text>
</comment>
<dbReference type="GO" id="GO:0007218">
    <property type="term" value="P:neuropeptide signaling pathway"/>
    <property type="evidence" value="ECO:0007669"/>
    <property type="project" value="TreeGrafter"/>
</dbReference>
<protein>
    <recommendedName>
        <fullName evidence="13">G-protein coupled receptors family 1 profile domain-containing protein</fullName>
    </recommendedName>
</protein>
<keyword evidence="4 10" id="KW-0812">Transmembrane</keyword>
<dbReference type="PROSITE" id="PS00237">
    <property type="entry name" value="G_PROTEIN_RECEP_F1_1"/>
    <property type="match status" value="1"/>
</dbReference>
<reference evidence="14 17" key="1">
    <citation type="journal article" date="2023" name="Arcadia Sci">
        <title>De novo assembly of a long-read Amblyomma americanum tick genome.</title>
        <authorList>
            <person name="Chou S."/>
            <person name="Poskanzer K.E."/>
            <person name="Rollins M."/>
            <person name="Thuy-Boun P.S."/>
        </authorList>
    </citation>
    <scope>NUCLEOTIDE SEQUENCE [LARGE SCALE GENOMIC DNA]</scope>
    <source>
        <strain evidence="14">F_SG_1</strain>
        <tissue evidence="14">Salivary glands</tissue>
    </source>
</reference>
<keyword evidence="17" id="KW-1185">Reference proteome</keyword>
<proteinExistence type="inferred from homology"/>
<evidence type="ECO:0000313" key="17">
    <source>
        <dbReference type="Proteomes" id="UP001321473"/>
    </source>
</evidence>
<dbReference type="InterPro" id="IPR017452">
    <property type="entry name" value="GPCR_Rhodpsn_7TM"/>
</dbReference>
<dbReference type="EMBL" id="JARKHS020024088">
    <property type="protein sequence ID" value="KAK8768367.1"/>
    <property type="molecule type" value="Genomic_DNA"/>
</dbReference>
<gene>
    <name evidence="15" type="ORF">V5799_014929</name>
    <name evidence="14" type="ORF">V5799_015168</name>
    <name evidence="16" type="ORF">V5799_019368</name>
</gene>
<keyword evidence="3" id="KW-1003">Cell membrane</keyword>
<dbReference type="GO" id="GO:0005886">
    <property type="term" value="C:plasma membrane"/>
    <property type="evidence" value="ECO:0007669"/>
    <property type="project" value="UniProtKB-SubCell"/>
</dbReference>
<evidence type="ECO:0000256" key="8">
    <source>
        <dbReference type="ARBA" id="ARBA00023170"/>
    </source>
</evidence>
<evidence type="ECO:0000256" key="3">
    <source>
        <dbReference type="ARBA" id="ARBA00022475"/>
    </source>
</evidence>
<organism evidence="14 17">
    <name type="scientific">Amblyomma americanum</name>
    <name type="common">Lone star tick</name>
    <dbReference type="NCBI Taxonomy" id="6943"/>
    <lineage>
        <taxon>Eukaryota</taxon>
        <taxon>Metazoa</taxon>
        <taxon>Ecdysozoa</taxon>
        <taxon>Arthropoda</taxon>
        <taxon>Chelicerata</taxon>
        <taxon>Arachnida</taxon>
        <taxon>Acari</taxon>
        <taxon>Parasitiformes</taxon>
        <taxon>Ixodida</taxon>
        <taxon>Ixodoidea</taxon>
        <taxon>Ixodidae</taxon>
        <taxon>Amblyomminae</taxon>
        <taxon>Amblyomma</taxon>
    </lineage>
</organism>
<feature type="region of interest" description="Disordered" evidence="11">
    <location>
        <begin position="1"/>
        <end position="26"/>
    </location>
</feature>
<dbReference type="EMBL" id="JARKHS020009955">
    <property type="protein sequence ID" value="KAK8779291.1"/>
    <property type="molecule type" value="Genomic_DNA"/>
</dbReference>
<evidence type="ECO:0000256" key="7">
    <source>
        <dbReference type="ARBA" id="ARBA00023136"/>
    </source>
</evidence>
<keyword evidence="6 10" id="KW-0297">G-protein coupled receptor</keyword>
<evidence type="ECO:0000259" key="13">
    <source>
        <dbReference type="PROSITE" id="PS50262"/>
    </source>
</evidence>
<feature type="compositionally biased region" description="Polar residues" evidence="11">
    <location>
        <begin position="1"/>
        <end position="16"/>
    </location>
</feature>
<dbReference type="Pfam" id="PF00001">
    <property type="entry name" value="7tm_1"/>
    <property type="match status" value="1"/>
</dbReference>
<feature type="transmembrane region" description="Helical" evidence="12">
    <location>
        <begin position="86"/>
        <end position="110"/>
    </location>
</feature>
<evidence type="ECO:0000256" key="5">
    <source>
        <dbReference type="ARBA" id="ARBA00022989"/>
    </source>
</evidence>
<evidence type="ECO:0000256" key="1">
    <source>
        <dbReference type="ARBA" id="ARBA00004651"/>
    </source>
</evidence>
<evidence type="ECO:0000256" key="12">
    <source>
        <dbReference type="SAM" id="Phobius"/>
    </source>
</evidence>
<reference evidence="14" key="2">
    <citation type="submission" date="2023-03" db="EMBL/GenBank/DDBJ databases">
        <authorList>
            <person name="Thuy-Boun P."/>
        </authorList>
    </citation>
    <scope>NUCLEOTIDE SEQUENCE</scope>
    <source>
        <strain evidence="14">F_SG_1</strain>
        <tissue evidence="14">Salivary glands</tissue>
    </source>
</reference>
<dbReference type="SUPFAM" id="SSF81321">
    <property type="entry name" value="Family A G protein-coupled receptor-like"/>
    <property type="match status" value="1"/>
</dbReference>
<evidence type="ECO:0000256" key="9">
    <source>
        <dbReference type="ARBA" id="ARBA00023224"/>
    </source>
</evidence>
<evidence type="ECO:0000313" key="15">
    <source>
        <dbReference type="EMBL" id="KAK8768606.1"/>
    </source>
</evidence>
<dbReference type="InterPro" id="IPR000276">
    <property type="entry name" value="GPCR_Rhodpsn"/>
</dbReference>
<keyword evidence="5 12" id="KW-1133">Transmembrane helix</keyword>
<dbReference type="Gene3D" id="1.20.1070.10">
    <property type="entry name" value="Rhodopsin 7-helix transmembrane proteins"/>
    <property type="match status" value="1"/>
</dbReference>
<evidence type="ECO:0000256" key="4">
    <source>
        <dbReference type="ARBA" id="ARBA00022692"/>
    </source>
</evidence>
<accession>A0AAQ4E0X7</accession>
<evidence type="ECO:0000313" key="16">
    <source>
        <dbReference type="EMBL" id="KAK8779291.1"/>
    </source>
</evidence>
<keyword evidence="7 12" id="KW-0472">Membrane</keyword>
<dbReference type="PROSITE" id="PS50262">
    <property type="entry name" value="G_PROTEIN_RECEP_F1_2"/>
    <property type="match status" value="1"/>
</dbReference>
<dbReference type="PRINTS" id="PR00237">
    <property type="entry name" value="GPCRRHODOPSN"/>
</dbReference>
<reference evidence="14" key="3">
    <citation type="submission" date="2024-02" db="EMBL/GenBank/DDBJ databases">
        <authorList>
            <person name="Mcdaniel E.A."/>
            <person name="Celebi F.M."/>
            <person name="Reiter T."/>
            <person name="Weiss E.C."/>
            <person name="Chou S."/>
        </authorList>
    </citation>
    <scope>NUCLEOTIDE SEQUENCE</scope>
    <source>
        <strain evidence="14">F_SG_1</strain>
        <tissue evidence="14">Salivary glands</tissue>
    </source>
</reference>